<accession>A0AAE1YAF0</accession>
<feature type="region of interest" description="Disordered" evidence="1">
    <location>
        <begin position="183"/>
        <end position="244"/>
    </location>
</feature>
<proteinExistence type="predicted"/>
<name>A0AAE1YAF0_9LAMI</name>
<reference evidence="2" key="2">
    <citation type="journal article" date="2024" name="Plant">
        <title>Genomic evolution and insights into agronomic trait innovations of Sesamum species.</title>
        <authorList>
            <person name="Miao H."/>
            <person name="Wang L."/>
            <person name="Qu L."/>
            <person name="Liu H."/>
            <person name="Sun Y."/>
            <person name="Le M."/>
            <person name="Wang Q."/>
            <person name="Wei S."/>
            <person name="Zheng Y."/>
            <person name="Lin W."/>
            <person name="Duan Y."/>
            <person name="Cao H."/>
            <person name="Xiong S."/>
            <person name="Wang X."/>
            <person name="Wei L."/>
            <person name="Li C."/>
            <person name="Ma Q."/>
            <person name="Ju M."/>
            <person name="Zhao R."/>
            <person name="Li G."/>
            <person name="Mu C."/>
            <person name="Tian Q."/>
            <person name="Mei H."/>
            <person name="Zhang T."/>
            <person name="Gao T."/>
            <person name="Zhang H."/>
        </authorList>
    </citation>
    <scope>NUCLEOTIDE SEQUENCE</scope>
    <source>
        <strain evidence="2">3651</strain>
    </source>
</reference>
<evidence type="ECO:0008006" key="4">
    <source>
        <dbReference type="Google" id="ProtNLM"/>
    </source>
</evidence>
<organism evidence="2 3">
    <name type="scientific">Sesamum alatum</name>
    <dbReference type="NCBI Taxonomy" id="300844"/>
    <lineage>
        <taxon>Eukaryota</taxon>
        <taxon>Viridiplantae</taxon>
        <taxon>Streptophyta</taxon>
        <taxon>Embryophyta</taxon>
        <taxon>Tracheophyta</taxon>
        <taxon>Spermatophyta</taxon>
        <taxon>Magnoliopsida</taxon>
        <taxon>eudicotyledons</taxon>
        <taxon>Gunneridae</taxon>
        <taxon>Pentapetalae</taxon>
        <taxon>asterids</taxon>
        <taxon>lamiids</taxon>
        <taxon>Lamiales</taxon>
        <taxon>Pedaliaceae</taxon>
        <taxon>Sesamum</taxon>
    </lineage>
</organism>
<keyword evidence="3" id="KW-1185">Reference proteome</keyword>
<gene>
    <name evidence="2" type="ORF">Salat_1419600</name>
</gene>
<comment type="caution">
    <text evidence="2">The sequence shown here is derived from an EMBL/GenBank/DDBJ whole genome shotgun (WGS) entry which is preliminary data.</text>
</comment>
<evidence type="ECO:0000256" key="1">
    <source>
        <dbReference type="SAM" id="MobiDB-lite"/>
    </source>
</evidence>
<dbReference type="AlphaFoldDB" id="A0AAE1YAF0"/>
<protein>
    <recommendedName>
        <fullName evidence="4">Aminotransferase-like plant mobile domain-containing protein</fullName>
    </recommendedName>
</protein>
<evidence type="ECO:0000313" key="2">
    <source>
        <dbReference type="EMBL" id="KAK4426510.1"/>
    </source>
</evidence>
<dbReference type="EMBL" id="JACGWO010000005">
    <property type="protein sequence ID" value="KAK4426510.1"/>
    <property type="molecule type" value="Genomic_DNA"/>
</dbReference>
<sequence length="259" mass="29619">MIFHNVDSVYVPLLYLYFLKDISPKKLNSFVWGAAALSRIQSGLKSTKTFKRGSWLLECFILERIPRIRSNYIGAAYRLDLFPSLSAPTLIGWSKMLERPSKNRYLDEDHSKQILSGVTVEDVEWRPYERLQQKQSQMLSLEPQRIFFTASVLFYYQLINYDMPELAPHRLGTHRRFTVPKRCTKKVKSKGKDDGPNAPSEDAPLDDHPNDIVDPSSTGLNDTLDFDGPDVQNDEPCAPPEMRPSMIIPMSLSIILLLA</sequence>
<evidence type="ECO:0000313" key="3">
    <source>
        <dbReference type="Proteomes" id="UP001293254"/>
    </source>
</evidence>
<reference evidence="2" key="1">
    <citation type="submission" date="2020-06" db="EMBL/GenBank/DDBJ databases">
        <authorList>
            <person name="Li T."/>
            <person name="Hu X."/>
            <person name="Zhang T."/>
            <person name="Song X."/>
            <person name="Zhang H."/>
            <person name="Dai N."/>
            <person name="Sheng W."/>
            <person name="Hou X."/>
            <person name="Wei L."/>
        </authorList>
    </citation>
    <scope>NUCLEOTIDE SEQUENCE</scope>
    <source>
        <strain evidence="2">3651</strain>
        <tissue evidence="2">Leaf</tissue>
    </source>
</reference>
<dbReference type="Proteomes" id="UP001293254">
    <property type="component" value="Unassembled WGS sequence"/>
</dbReference>